<name>A0A084ILM9_SALHC</name>
<dbReference type="CDD" id="cd00609">
    <property type="entry name" value="AAT_like"/>
    <property type="match status" value="1"/>
</dbReference>
<dbReference type="InterPro" id="IPR050596">
    <property type="entry name" value="AspAT/PAT-like"/>
</dbReference>
<reference evidence="8 9" key="1">
    <citation type="submission" date="2013-03" db="EMBL/GenBank/DDBJ databases">
        <title>Salinisphaera hydrothermalis C41B8 Genome Sequencing.</title>
        <authorList>
            <person name="Li C."/>
            <person name="Lai Q."/>
            <person name="Shao Z."/>
        </authorList>
    </citation>
    <scope>NUCLEOTIDE SEQUENCE [LARGE SCALE GENOMIC DNA]</scope>
    <source>
        <strain evidence="8 9">C41B8</strain>
    </source>
</reference>
<evidence type="ECO:0000256" key="4">
    <source>
        <dbReference type="ARBA" id="ARBA00022679"/>
    </source>
</evidence>
<dbReference type="PANTHER" id="PTHR46383">
    <property type="entry name" value="ASPARTATE AMINOTRANSFERASE"/>
    <property type="match status" value="1"/>
</dbReference>
<evidence type="ECO:0000313" key="9">
    <source>
        <dbReference type="Proteomes" id="UP000028302"/>
    </source>
</evidence>
<dbReference type="OrthoDB" id="9803354at2"/>
<dbReference type="GO" id="GO:0008483">
    <property type="term" value="F:transaminase activity"/>
    <property type="evidence" value="ECO:0007669"/>
    <property type="project" value="UniProtKB-KW"/>
</dbReference>
<dbReference type="GO" id="GO:0030170">
    <property type="term" value="F:pyridoxal phosphate binding"/>
    <property type="evidence" value="ECO:0007669"/>
    <property type="project" value="InterPro"/>
</dbReference>
<protein>
    <recommendedName>
        <fullName evidence="6">Aminotransferase</fullName>
        <ecNumber evidence="6">2.6.1.-</ecNumber>
    </recommendedName>
</protein>
<sequence>MAVNLESSEQVLPPEPDKRYVRDRMVWNPAMHAIPVSGIRRMVNRAAELDDVVHLSIGQPDFPTPKHIIDAHIHALQNGQTGYTMDAGLPELLTALKEYYNAKYRSTLDEDNFLITTGATEGIYLMITAMAAPGREFIIADPTFLLYAPLIRMNGGQVRTVPTKASEGHQIDPERIIDMIGPNTHAIILNSPSNPTGTVYPRETIEWLCQEAAYRGVEILSDEVYDNLILDDIDYPSVLSCATDLDGVAVVSSFSKTYAMPGLRVGWIVADQNTIRTLRRYHMFTTTVASTPAQWAGVAALYGDQSCITEMVTEYARRRDRVVDLVGDTPGLTGYWPQGAFYIAPSLPAGVDAGKLAMRMLEETGVCVIPGDAFGEGSSNLLRISYSTSMDKIEEAFARMQPWLERQPEFARYG</sequence>
<comment type="similarity">
    <text evidence="2 6">Belongs to the class-I pyridoxal-phosphate-dependent aminotransferase family.</text>
</comment>
<dbReference type="InterPro" id="IPR015422">
    <property type="entry name" value="PyrdxlP-dep_Trfase_small"/>
</dbReference>
<dbReference type="EMBL" id="APNK01000010">
    <property type="protein sequence ID" value="KEZ77613.1"/>
    <property type="molecule type" value="Genomic_DNA"/>
</dbReference>
<organism evidence="8 9">
    <name type="scientific">Salinisphaera hydrothermalis (strain C41B8)</name>
    <dbReference type="NCBI Taxonomy" id="1304275"/>
    <lineage>
        <taxon>Bacteria</taxon>
        <taxon>Pseudomonadati</taxon>
        <taxon>Pseudomonadota</taxon>
        <taxon>Gammaproteobacteria</taxon>
        <taxon>Salinisphaerales</taxon>
        <taxon>Salinisphaeraceae</taxon>
        <taxon>Salinisphaera</taxon>
    </lineage>
</organism>
<evidence type="ECO:0000256" key="1">
    <source>
        <dbReference type="ARBA" id="ARBA00001933"/>
    </source>
</evidence>
<keyword evidence="5" id="KW-0663">Pyridoxal phosphate</keyword>
<dbReference type="InterPro" id="IPR015421">
    <property type="entry name" value="PyrdxlP-dep_Trfase_major"/>
</dbReference>
<dbReference type="PATRIC" id="fig|1304275.5.peg.1734"/>
<dbReference type="SUPFAM" id="SSF53383">
    <property type="entry name" value="PLP-dependent transferases"/>
    <property type="match status" value="1"/>
</dbReference>
<keyword evidence="3 6" id="KW-0032">Aminotransferase</keyword>
<dbReference type="Gene3D" id="3.90.1150.10">
    <property type="entry name" value="Aspartate Aminotransferase, domain 1"/>
    <property type="match status" value="1"/>
</dbReference>
<feature type="domain" description="Aminotransferase class I/classII large" evidence="7">
    <location>
        <begin position="51"/>
        <end position="399"/>
    </location>
</feature>
<keyword evidence="4 6" id="KW-0808">Transferase</keyword>
<dbReference type="AlphaFoldDB" id="A0A084ILM9"/>
<evidence type="ECO:0000256" key="5">
    <source>
        <dbReference type="ARBA" id="ARBA00022898"/>
    </source>
</evidence>
<evidence type="ECO:0000256" key="6">
    <source>
        <dbReference type="RuleBase" id="RU000481"/>
    </source>
</evidence>
<keyword evidence="9" id="KW-1185">Reference proteome</keyword>
<dbReference type="RefSeq" id="WP_037336650.1">
    <property type="nucleotide sequence ID" value="NZ_APNK01000010.1"/>
</dbReference>
<dbReference type="Pfam" id="PF00155">
    <property type="entry name" value="Aminotran_1_2"/>
    <property type="match status" value="1"/>
</dbReference>
<evidence type="ECO:0000256" key="3">
    <source>
        <dbReference type="ARBA" id="ARBA00022576"/>
    </source>
</evidence>
<dbReference type="Gene3D" id="3.40.640.10">
    <property type="entry name" value="Type I PLP-dependent aspartate aminotransferase-like (Major domain)"/>
    <property type="match status" value="1"/>
</dbReference>
<accession>A0A084ILM9</accession>
<evidence type="ECO:0000256" key="2">
    <source>
        <dbReference type="ARBA" id="ARBA00007441"/>
    </source>
</evidence>
<evidence type="ECO:0000313" key="8">
    <source>
        <dbReference type="EMBL" id="KEZ77613.1"/>
    </source>
</evidence>
<dbReference type="eggNOG" id="COG0436">
    <property type="taxonomic scope" value="Bacteria"/>
</dbReference>
<evidence type="ECO:0000259" key="7">
    <source>
        <dbReference type="Pfam" id="PF00155"/>
    </source>
</evidence>
<dbReference type="InterPro" id="IPR004838">
    <property type="entry name" value="NHTrfase_class1_PyrdxlP-BS"/>
</dbReference>
<comment type="caution">
    <text evidence="8">The sequence shown here is derived from an EMBL/GenBank/DDBJ whole genome shotgun (WGS) entry which is preliminary data.</text>
</comment>
<dbReference type="EC" id="2.6.1.-" evidence="6"/>
<dbReference type="GO" id="GO:0006520">
    <property type="term" value="P:amino acid metabolic process"/>
    <property type="evidence" value="ECO:0007669"/>
    <property type="project" value="InterPro"/>
</dbReference>
<comment type="cofactor">
    <cofactor evidence="1 6">
        <name>pyridoxal 5'-phosphate</name>
        <dbReference type="ChEBI" id="CHEBI:597326"/>
    </cofactor>
</comment>
<proteinExistence type="inferred from homology"/>
<dbReference type="Proteomes" id="UP000028302">
    <property type="component" value="Unassembled WGS sequence"/>
</dbReference>
<dbReference type="PANTHER" id="PTHR46383:SF3">
    <property type="entry name" value="ASPARTATE AMINOTRANSFERASE-RELATED"/>
    <property type="match status" value="1"/>
</dbReference>
<dbReference type="PROSITE" id="PS00105">
    <property type="entry name" value="AA_TRANSFER_CLASS_1"/>
    <property type="match status" value="1"/>
</dbReference>
<dbReference type="InterPro" id="IPR015424">
    <property type="entry name" value="PyrdxlP-dep_Trfase"/>
</dbReference>
<dbReference type="InterPro" id="IPR004839">
    <property type="entry name" value="Aminotransferase_I/II_large"/>
</dbReference>
<gene>
    <name evidence="8" type="ORF">C41B8_08510</name>
</gene>
<dbReference type="STRING" id="1304275.C41B8_08510"/>